<dbReference type="GO" id="GO:0045944">
    <property type="term" value="P:positive regulation of transcription by RNA polymerase II"/>
    <property type="evidence" value="ECO:0007669"/>
    <property type="project" value="TreeGrafter"/>
</dbReference>
<dbReference type="InterPro" id="IPR001138">
    <property type="entry name" value="Zn2Cys6_DnaBD"/>
</dbReference>
<feature type="compositionally biased region" description="Polar residues" evidence="2">
    <location>
        <begin position="661"/>
        <end position="679"/>
    </location>
</feature>
<feature type="region of interest" description="Disordered" evidence="2">
    <location>
        <begin position="654"/>
        <end position="693"/>
    </location>
</feature>
<dbReference type="GO" id="GO:0000981">
    <property type="term" value="F:DNA-binding transcription factor activity, RNA polymerase II-specific"/>
    <property type="evidence" value="ECO:0007669"/>
    <property type="project" value="InterPro"/>
</dbReference>
<name>A0A8H6VLC9_9PEZI</name>
<dbReference type="InterPro" id="IPR052780">
    <property type="entry name" value="AAA_Catabolism_Regulators"/>
</dbReference>
<feature type="domain" description="Zn(2)-C6 fungal-type" evidence="3">
    <location>
        <begin position="25"/>
        <end position="57"/>
    </location>
</feature>
<feature type="region of interest" description="Disordered" evidence="2">
    <location>
        <begin position="59"/>
        <end position="87"/>
    </location>
</feature>
<dbReference type="CDD" id="cd12148">
    <property type="entry name" value="fungal_TF_MHR"/>
    <property type="match status" value="1"/>
</dbReference>
<dbReference type="SMART" id="SM00066">
    <property type="entry name" value="GAL4"/>
    <property type="match status" value="1"/>
</dbReference>
<dbReference type="GO" id="GO:0005634">
    <property type="term" value="C:nucleus"/>
    <property type="evidence" value="ECO:0007669"/>
    <property type="project" value="TreeGrafter"/>
</dbReference>
<dbReference type="CDD" id="cd00067">
    <property type="entry name" value="GAL4"/>
    <property type="match status" value="1"/>
</dbReference>
<accession>A0A8H6VLC9</accession>
<evidence type="ECO:0000256" key="1">
    <source>
        <dbReference type="ARBA" id="ARBA00023242"/>
    </source>
</evidence>
<dbReference type="Proteomes" id="UP000660729">
    <property type="component" value="Unassembled WGS sequence"/>
</dbReference>
<keyword evidence="1" id="KW-0539">Nucleus</keyword>
<comment type="caution">
    <text evidence="4">The sequence shown here is derived from an EMBL/GenBank/DDBJ whole genome shotgun (WGS) entry which is preliminary data.</text>
</comment>
<dbReference type="PROSITE" id="PS50048">
    <property type="entry name" value="ZN2_CY6_FUNGAL_2"/>
    <property type="match status" value="1"/>
</dbReference>
<evidence type="ECO:0000259" key="3">
    <source>
        <dbReference type="PROSITE" id="PS50048"/>
    </source>
</evidence>
<keyword evidence="5" id="KW-1185">Reference proteome</keyword>
<dbReference type="GO" id="GO:0008270">
    <property type="term" value="F:zinc ion binding"/>
    <property type="evidence" value="ECO:0007669"/>
    <property type="project" value="InterPro"/>
</dbReference>
<protein>
    <submittedName>
        <fullName evidence="4">Transcriptional activator ARO80</fullName>
    </submittedName>
</protein>
<dbReference type="GO" id="GO:0009074">
    <property type="term" value="P:aromatic amino acid family catabolic process"/>
    <property type="evidence" value="ECO:0007669"/>
    <property type="project" value="TreeGrafter"/>
</dbReference>
<dbReference type="Gene3D" id="4.10.240.10">
    <property type="entry name" value="Zn(2)-C6 fungal-type DNA-binding domain"/>
    <property type="match status" value="1"/>
</dbReference>
<proteinExistence type="predicted"/>
<organism evidence="4 5">
    <name type="scientific">Pseudocercospora fuligena</name>
    <dbReference type="NCBI Taxonomy" id="685502"/>
    <lineage>
        <taxon>Eukaryota</taxon>
        <taxon>Fungi</taxon>
        <taxon>Dikarya</taxon>
        <taxon>Ascomycota</taxon>
        <taxon>Pezizomycotina</taxon>
        <taxon>Dothideomycetes</taxon>
        <taxon>Dothideomycetidae</taxon>
        <taxon>Mycosphaerellales</taxon>
        <taxon>Mycosphaerellaceae</taxon>
        <taxon>Pseudocercospora</taxon>
    </lineage>
</organism>
<gene>
    <name evidence="4" type="ORF">HII31_02611</name>
</gene>
<evidence type="ECO:0000313" key="5">
    <source>
        <dbReference type="Proteomes" id="UP000660729"/>
    </source>
</evidence>
<sequence length="759" mass="84847">MVNRVSNNAAGGPGSRPGFRRAYKACEACRRTKSKCEIGPQETSCRRCQRMRADCAFPEQRSQKRRKVSHQLTTEDDEVQASRPKARSELKARAVNVDSSSSSCEASVAQQLNLEADMVRRTVTTSKDAVGLLFTAAEPHISDSNEDDEESQDHCVSNAPLDTVSSAASPMVALPKHLSQDTIALWENHRFIRQGWFTAFEAVAYVQHFMQTFAPLSPAASLLKDSHDQHKSLVQDEPLLCCAILMIASRQFPVLGPSDTIRASFIHARIWRHIEHLVQRITFGMEKYSSAKTRTLGSIQALLLITEWHPRALHFPPEGDGWDASLAPTFDDDYQPRERHSEASRRWREDVFEPAKRSDRSSWMLVGIATTLAHELGVFNVVNDDSSGNANPCARLRRLLYLYTNQLSLRLGCTSSLSNVDQDWRYDRAQSLSQAAETSFESDSLLAKWLELTKLLVTASTLLFSSKQSTSDLLKSNRYIALLDHFQPLLSRWYDDLMAMQVTEACKLMREILVVEYHYARMYVKSIALQALVARANQKASPMALQGEQLRNQQDYKYIEDMRNSSCQILSLAKSLCDASVLQYCPSRVYLQIVAASIFSLKILALGSRENDARASLKYLEDCVVALESSNANDIHLSNRYAELIGKHVRRFKRSLRSRRPQQAATTTQGSVSSDSAMPSHTMAASDPGGTANTFQLADEEVAGTSVPTIPALDWDDWLSQPLDAFAASFSTDPIQPSTGLASDALDFLWELPMWSEGL</sequence>
<dbReference type="AlphaFoldDB" id="A0A8H6VLC9"/>
<dbReference type="InterPro" id="IPR036864">
    <property type="entry name" value="Zn2-C6_fun-type_DNA-bd_sf"/>
</dbReference>
<dbReference type="PANTHER" id="PTHR31644">
    <property type="entry name" value="TRANSCRIPTIONAL ACTIVATOR ARO80-RELATED"/>
    <property type="match status" value="1"/>
</dbReference>
<reference evidence="4" key="1">
    <citation type="submission" date="2020-04" db="EMBL/GenBank/DDBJ databases">
        <title>Draft genome resource of the tomato pathogen Pseudocercospora fuligena.</title>
        <authorList>
            <person name="Zaccaron A."/>
        </authorList>
    </citation>
    <scope>NUCLEOTIDE SEQUENCE</scope>
    <source>
        <strain evidence="4">PF001</strain>
    </source>
</reference>
<dbReference type="OrthoDB" id="2262349at2759"/>
<evidence type="ECO:0000313" key="4">
    <source>
        <dbReference type="EMBL" id="KAF7195985.1"/>
    </source>
</evidence>
<dbReference type="PROSITE" id="PS00463">
    <property type="entry name" value="ZN2_CY6_FUNGAL_1"/>
    <property type="match status" value="1"/>
</dbReference>
<dbReference type="PANTHER" id="PTHR31644:SF2">
    <property type="entry name" value="TRANSCRIPTIONAL ACTIVATOR ARO80-RELATED"/>
    <property type="match status" value="1"/>
</dbReference>
<evidence type="ECO:0000256" key="2">
    <source>
        <dbReference type="SAM" id="MobiDB-lite"/>
    </source>
</evidence>
<dbReference type="SUPFAM" id="SSF57701">
    <property type="entry name" value="Zn2/Cys6 DNA-binding domain"/>
    <property type="match status" value="1"/>
</dbReference>
<dbReference type="EMBL" id="JABCIY010000032">
    <property type="protein sequence ID" value="KAF7195985.1"/>
    <property type="molecule type" value="Genomic_DNA"/>
</dbReference>